<dbReference type="SUPFAM" id="SSF53335">
    <property type="entry name" value="S-adenosyl-L-methionine-dependent methyltransferases"/>
    <property type="match status" value="1"/>
</dbReference>
<evidence type="ECO:0000313" key="5">
    <source>
        <dbReference type="Proteomes" id="UP001597118"/>
    </source>
</evidence>
<evidence type="ECO:0000256" key="1">
    <source>
        <dbReference type="ARBA" id="ARBA00022603"/>
    </source>
</evidence>
<sequence length="211" mass="24349">MELINETLKEYLDRYCEPEPELLKHIDRETNLKVLLPRMLSGHYQGRVISMITKLVNPRRILEIGTFTGYATLCFAEGLAPDGKIITLDINEELEDRVRSYFNQSDYAEKIDYRIGNASQIIPLLDEVFDIVFIDADKKNNYNYYLQVFDKVRPGGIIIVDNVLWSGKVLENKSDKDTSNIMGFNDAVAQDNRVEKLILPVRDGLFVIRKK</sequence>
<gene>
    <name evidence="4" type="ORF">ACFSAH_04920</name>
</gene>
<keyword evidence="2 4" id="KW-0808">Transferase</keyword>
<dbReference type="Pfam" id="PF01596">
    <property type="entry name" value="Methyltransf_3"/>
    <property type="match status" value="1"/>
</dbReference>
<protein>
    <submittedName>
        <fullName evidence="4">O-methyltransferase</fullName>
        <ecNumber evidence="4">2.1.1.-</ecNumber>
    </submittedName>
</protein>
<dbReference type="InterPro" id="IPR050362">
    <property type="entry name" value="Cation-dep_OMT"/>
</dbReference>
<dbReference type="CDD" id="cd02440">
    <property type="entry name" value="AdoMet_MTases"/>
    <property type="match status" value="1"/>
</dbReference>
<dbReference type="GO" id="GO:0032259">
    <property type="term" value="P:methylation"/>
    <property type="evidence" value="ECO:0007669"/>
    <property type="project" value="UniProtKB-KW"/>
</dbReference>
<evidence type="ECO:0000256" key="2">
    <source>
        <dbReference type="ARBA" id="ARBA00022679"/>
    </source>
</evidence>
<dbReference type="PANTHER" id="PTHR10509:SF14">
    <property type="entry name" value="CAFFEOYL-COA O-METHYLTRANSFERASE 3-RELATED"/>
    <property type="match status" value="1"/>
</dbReference>
<dbReference type="EC" id="2.1.1.-" evidence="4"/>
<keyword evidence="1 4" id="KW-0489">Methyltransferase</keyword>
<name>A0ABW4IA99_9SPHI</name>
<dbReference type="EMBL" id="JBHUDG010000003">
    <property type="protein sequence ID" value="MFD1629208.1"/>
    <property type="molecule type" value="Genomic_DNA"/>
</dbReference>
<proteinExistence type="predicted"/>
<dbReference type="RefSeq" id="WP_379661588.1">
    <property type="nucleotide sequence ID" value="NZ_JBHUDG010000003.1"/>
</dbReference>
<keyword evidence="3" id="KW-0949">S-adenosyl-L-methionine</keyword>
<dbReference type="InterPro" id="IPR002935">
    <property type="entry name" value="SAM_O-MeTrfase"/>
</dbReference>
<organism evidence="4 5">
    <name type="scientific">Pseudopedobacter beijingensis</name>
    <dbReference type="NCBI Taxonomy" id="1207056"/>
    <lineage>
        <taxon>Bacteria</taxon>
        <taxon>Pseudomonadati</taxon>
        <taxon>Bacteroidota</taxon>
        <taxon>Sphingobacteriia</taxon>
        <taxon>Sphingobacteriales</taxon>
        <taxon>Sphingobacteriaceae</taxon>
        <taxon>Pseudopedobacter</taxon>
    </lineage>
</organism>
<accession>A0ABW4IA99</accession>
<dbReference type="Proteomes" id="UP001597118">
    <property type="component" value="Unassembled WGS sequence"/>
</dbReference>
<dbReference type="PROSITE" id="PS51682">
    <property type="entry name" value="SAM_OMT_I"/>
    <property type="match status" value="1"/>
</dbReference>
<dbReference type="GO" id="GO:0008168">
    <property type="term" value="F:methyltransferase activity"/>
    <property type="evidence" value="ECO:0007669"/>
    <property type="project" value="UniProtKB-KW"/>
</dbReference>
<dbReference type="InterPro" id="IPR029063">
    <property type="entry name" value="SAM-dependent_MTases_sf"/>
</dbReference>
<evidence type="ECO:0000256" key="3">
    <source>
        <dbReference type="ARBA" id="ARBA00022691"/>
    </source>
</evidence>
<comment type="caution">
    <text evidence="4">The sequence shown here is derived from an EMBL/GenBank/DDBJ whole genome shotgun (WGS) entry which is preliminary data.</text>
</comment>
<evidence type="ECO:0000313" key="4">
    <source>
        <dbReference type="EMBL" id="MFD1629208.1"/>
    </source>
</evidence>
<keyword evidence="5" id="KW-1185">Reference proteome</keyword>
<dbReference type="Gene3D" id="3.40.50.150">
    <property type="entry name" value="Vaccinia Virus protein VP39"/>
    <property type="match status" value="1"/>
</dbReference>
<reference evidence="5" key="1">
    <citation type="journal article" date="2019" name="Int. J. Syst. Evol. Microbiol.">
        <title>The Global Catalogue of Microorganisms (GCM) 10K type strain sequencing project: providing services to taxonomists for standard genome sequencing and annotation.</title>
        <authorList>
            <consortium name="The Broad Institute Genomics Platform"/>
            <consortium name="The Broad Institute Genome Sequencing Center for Infectious Disease"/>
            <person name="Wu L."/>
            <person name="Ma J."/>
        </authorList>
    </citation>
    <scope>NUCLEOTIDE SEQUENCE [LARGE SCALE GENOMIC DNA]</scope>
    <source>
        <strain evidence="5">CCUG 53762</strain>
    </source>
</reference>
<dbReference type="PANTHER" id="PTHR10509">
    <property type="entry name" value="O-METHYLTRANSFERASE-RELATED"/>
    <property type="match status" value="1"/>
</dbReference>